<name>A0A5C5Y970_9PLAN</name>
<sequence>MTSFAAPDRPIVAFRSAHTSGADRRFFGGPSLADDAAIYPLKRRGSPKLQGGNQSSVMPQCPPPVITFGSVMRLQRLATLAFASACLIFSAQASVSADQVIWSSHPAIVNPQGAVTYTASSPTGSPVVVYEAPVILHSAEPVHRSIPVYRSYPAVQRPSTGHRRVYHRRGLAGYEYQTQRARARTAAGYNSLFAF</sequence>
<keyword evidence="2" id="KW-1185">Reference proteome</keyword>
<comment type="caution">
    <text evidence="1">The sequence shown here is derived from an EMBL/GenBank/DDBJ whole genome shotgun (WGS) entry which is preliminary data.</text>
</comment>
<evidence type="ECO:0000313" key="1">
    <source>
        <dbReference type="EMBL" id="TWT70855.1"/>
    </source>
</evidence>
<accession>A0A5C5Y970</accession>
<protein>
    <submittedName>
        <fullName evidence="1">Uncharacterized protein</fullName>
    </submittedName>
</protein>
<evidence type="ECO:0000313" key="2">
    <source>
        <dbReference type="Proteomes" id="UP000317238"/>
    </source>
</evidence>
<reference evidence="1 2" key="1">
    <citation type="submission" date="2019-02" db="EMBL/GenBank/DDBJ databases">
        <title>Deep-cultivation of Planctomycetes and their phenomic and genomic characterization uncovers novel biology.</title>
        <authorList>
            <person name="Wiegand S."/>
            <person name="Jogler M."/>
            <person name="Boedeker C."/>
            <person name="Pinto D."/>
            <person name="Vollmers J."/>
            <person name="Rivas-Marin E."/>
            <person name="Kohn T."/>
            <person name="Peeters S.H."/>
            <person name="Heuer A."/>
            <person name="Rast P."/>
            <person name="Oberbeckmann S."/>
            <person name="Bunk B."/>
            <person name="Jeske O."/>
            <person name="Meyerdierks A."/>
            <person name="Storesund J.E."/>
            <person name="Kallscheuer N."/>
            <person name="Luecker S."/>
            <person name="Lage O.M."/>
            <person name="Pohl T."/>
            <person name="Merkel B.J."/>
            <person name="Hornburger P."/>
            <person name="Mueller R.-W."/>
            <person name="Bruemmer F."/>
            <person name="Labrenz M."/>
            <person name="Spormann A.M."/>
            <person name="Op Den Camp H."/>
            <person name="Overmann J."/>
            <person name="Amann R."/>
            <person name="Jetten M.S.M."/>
            <person name="Mascher T."/>
            <person name="Medema M.H."/>
            <person name="Devos D.P."/>
            <person name="Kaster A.-K."/>
            <person name="Ovreas L."/>
            <person name="Rohde M."/>
            <person name="Galperin M.Y."/>
            <person name="Jogler C."/>
        </authorList>
    </citation>
    <scope>NUCLEOTIDE SEQUENCE [LARGE SCALE GENOMIC DNA]</scope>
    <source>
        <strain evidence="1 2">Pan14r</strain>
    </source>
</reference>
<organism evidence="1 2">
    <name type="scientific">Crateriforma conspicua</name>
    <dbReference type="NCBI Taxonomy" id="2527996"/>
    <lineage>
        <taxon>Bacteria</taxon>
        <taxon>Pseudomonadati</taxon>
        <taxon>Planctomycetota</taxon>
        <taxon>Planctomycetia</taxon>
        <taxon>Planctomycetales</taxon>
        <taxon>Planctomycetaceae</taxon>
        <taxon>Crateriforma</taxon>
    </lineage>
</organism>
<dbReference type="EMBL" id="SJPL01000001">
    <property type="protein sequence ID" value="TWT70855.1"/>
    <property type="molecule type" value="Genomic_DNA"/>
</dbReference>
<gene>
    <name evidence="1" type="ORF">Pan14r_31630</name>
</gene>
<dbReference type="AlphaFoldDB" id="A0A5C5Y970"/>
<proteinExistence type="predicted"/>
<dbReference type="Proteomes" id="UP000317238">
    <property type="component" value="Unassembled WGS sequence"/>
</dbReference>